<dbReference type="CDD" id="cd00198">
    <property type="entry name" value="vWFA"/>
    <property type="match status" value="1"/>
</dbReference>
<dbReference type="InterPro" id="IPR036465">
    <property type="entry name" value="vWFA_dom_sf"/>
</dbReference>
<dbReference type="EMBL" id="JADIMS010000044">
    <property type="protein sequence ID" value="MBO8450007.1"/>
    <property type="molecule type" value="Genomic_DNA"/>
</dbReference>
<dbReference type="Pfam" id="PF13519">
    <property type="entry name" value="VWA_2"/>
    <property type="match status" value="1"/>
</dbReference>
<feature type="compositionally biased region" description="Low complexity" evidence="1">
    <location>
        <begin position="229"/>
        <end position="245"/>
    </location>
</feature>
<accession>A0A9D9EMR3</accession>
<keyword evidence="2" id="KW-1133">Transmembrane helix</keyword>
<evidence type="ECO:0000313" key="4">
    <source>
        <dbReference type="EMBL" id="MBO8450007.1"/>
    </source>
</evidence>
<dbReference type="InterPro" id="IPR002035">
    <property type="entry name" value="VWF_A"/>
</dbReference>
<dbReference type="AlphaFoldDB" id="A0A9D9EMR3"/>
<gene>
    <name evidence="4" type="ORF">IAA96_02770</name>
</gene>
<feature type="region of interest" description="Disordered" evidence="1">
    <location>
        <begin position="327"/>
        <end position="347"/>
    </location>
</feature>
<organism evidence="4 5">
    <name type="scientific">Candidatus Avitreponema avistercoris</name>
    <dbReference type="NCBI Taxonomy" id="2840705"/>
    <lineage>
        <taxon>Bacteria</taxon>
        <taxon>Pseudomonadati</taxon>
        <taxon>Spirochaetota</taxon>
        <taxon>Spirochaetia</taxon>
        <taxon>Spirochaetales</taxon>
        <taxon>Candidatus Avitreponema</taxon>
    </lineage>
</organism>
<feature type="region of interest" description="Disordered" evidence="1">
    <location>
        <begin position="209"/>
        <end position="295"/>
    </location>
</feature>
<evidence type="ECO:0000313" key="5">
    <source>
        <dbReference type="Proteomes" id="UP000823616"/>
    </source>
</evidence>
<dbReference type="PROSITE" id="PS50234">
    <property type="entry name" value="VWFA"/>
    <property type="match status" value="1"/>
</dbReference>
<feature type="compositionally biased region" description="Basic and acidic residues" evidence="1">
    <location>
        <begin position="280"/>
        <end position="295"/>
    </location>
</feature>
<dbReference type="Proteomes" id="UP000823616">
    <property type="component" value="Unassembled WGS sequence"/>
</dbReference>
<evidence type="ECO:0000256" key="2">
    <source>
        <dbReference type="SAM" id="Phobius"/>
    </source>
</evidence>
<evidence type="ECO:0000259" key="3">
    <source>
        <dbReference type="PROSITE" id="PS50234"/>
    </source>
</evidence>
<sequence length="347" mass="38288">MKEKNRRLFWFAFLIFSVAAAVPSVYGGERTVPVDLFILVDKSLSMGESEKFPGVLAWTEEQLTGQMLVEGDWLTLYQFYGESENLLTTTIRDDSDRETVRRAFTAIRPDGRFTDIGLALDTIKEALDSRKDNGRYKIMILLTDLKQEAPWTSKYPGVIDPFESPYLAEARMVDHGGWYEITLDMDIHDTVVTVSRDLFREIAALGEAEREIEPETEMDFVRTQNPQTAPGGEPAAGESGAADSGRQADGTGLPEDSSGGNSGQHRKIGYTAGGTGVARAIDRDSPAPEEPEKERAGGVPLLPVLCGAVLLILLLFVFLFIRSRKPQDETKKPGEGLDLSDLPGRDR</sequence>
<evidence type="ECO:0000256" key="1">
    <source>
        <dbReference type="SAM" id="MobiDB-lite"/>
    </source>
</evidence>
<proteinExistence type="predicted"/>
<name>A0A9D9EMR3_9SPIR</name>
<dbReference type="SUPFAM" id="SSF53300">
    <property type="entry name" value="vWA-like"/>
    <property type="match status" value="1"/>
</dbReference>
<protein>
    <submittedName>
        <fullName evidence="4">VWA domain-containing protein</fullName>
    </submittedName>
</protein>
<comment type="caution">
    <text evidence="4">The sequence shown here is derived from an EMBL/GenBank/DDBJ whole genome shotgun (WGS) entry which is preliminary data.</text>
</comment>
<dbReference type="SMART" id="SM00327">
    <property type="entry name" value="VWA"/>
    <property type="match status" value="1"/>
</dbReference>
<reference evidence="4" key="2">
    <citation type="journal article" date="2021" name="PeerJ">
        <title>Extensive microbial diversity within the chicken gut microbiome revealed by metagenomics and culture.</title>
        <authorList>
            <person name="Gilroy R."/>
            <person name="Ravi A."/>
            <person name="Getino M."/>
            <person name="Pursley I."/>
            <person name="Horton D.L."/>
            <person name="Alikhan N.F."/>
            <person name="Baker D."/>
            <person name="Gharbi K."/>
            <person name="Hall N."/>
            <person name="Watson M."/>
            <person name="Adriaenssens E.M."/>
            <person name="Foster-Nyarko E."/>
            <person name="Jarju S."/>
            <person name="Secka A."/>
            <person name="Antonio M."/>
            <person name="Oren A."/>
            <person name="Chaudhuri R.R."/>
            <person name="La Ragione R."/>
            <person name="Hildebrand F."/>
            <person name="Pallen M.J."/>
        </authorList>
    </citation>
    <scope>NUCLEOTIDE SEQUENCE</scope>
    <source>
        <strain evidence="4">B3-4054</strain>
    </source>
</reference>
<dbReference type="Gene3D" id="3.40.50.410">
    <property type="entry name" value="von Willebrand factor, type A domain"/>
    <property type="match status" value="1"/>
</dbReference>
<keyword evidence="2" id="KW-0812">Transmembrane</keyword>
<keyword evidence="2" id="KW-0472">Membrane</keyword>
<reference evidence="4" key="1">
    <citation type="submission" date="2020-10" db="EMBL/GenBank/DDBJ databases">
        <authorList>
            <person name="Gilroy R."/>
        </authorList>
    </citation>
    <scope>NUCLEOTIDE SEQUENCE</scope>
    <source>
        <strain evidence="4">B3-4054</strain>
    </source>
</reference>
<feature type="transmembrane region" description="Helical" evidence="2">
    <location>
        <begin position="301"/>
        <end position="321"/>
    </location>
</feature>
<feature type="domain" description="VWFA" evidence="3">
    <location>
        <begin position="35"/>
        <end position="144"/>
    </location>
</feature>